<reference evidence="1" key="1">
    <citation type="submission" date="2021-05" db="EMBL/GenBank/DDBJ databases">
        <authorList>
            <person name="Alioto T."/>
            <person name="Alioto T."/>
            <person name="Gomez Garrido J."/>
        </authorList>
    </citation>
    <scope>NUCLEOTIDE SEQUENCE</scope>
</reference>
<name>A0A8D8U0E1_9HEMI</name>
<dbReference type="AlphaFoldDB" id="A0A8D8U0E1"/>
<organism evidence="1">
    <name type="scientific">Cacopsylla melanoneura</name>
    <dbReference type="NCBI Taxonomy" id="428564"/>
    <lineage>
        <taxon>Eukaryota</taxon>
        <taxon>Metazoa</taxon>
        <taxon>Ecdysozoa</taxon>
        <taxon>Arthropoda</taxon>
        <taxon>Hexapoda</taxon>
        <taxon>Insecta</taxon>
        <taxon>Pterygota</taxon>
        <taxon>Neoptera</taxon>
        <taxon>Paraneoptera</taxon>
        <taxon>Hemiptera</taxon>
        <taxon>Sternorrhyncha</taxon>
        <taxon>Psylloidea</taxon>
        <taxon>Psyllidae</taxon>
        <taxon>Psyllinae</taxon>
        <taxon>Cacopsylla</taxon>
    </lineage>
</organism>
<dbReference type="EMBL" id="HBUF01323678">
    <property type="protein sequence ID" value="CAG6695481.1"/>
    <property type="molecule type" value="Transcribed_RNA"/>
</dbReference>
<protein>
    <submittedName>
        <fullName evidence="1">Uncharacterized protein</fullName>
    </submittedName>
</protein>
<dbReference type="EMBL" id="HBUF01323679">
    <property type="protein sequence ID" value="CAG6695482.1"/>
    <property type="molecule type" value="Transcribed_RNA"/>
</dbReference>
<sequence>MYVQIIYMGFRGTSLVFNVLGTIGRPYLWLSHKQLPTDLTWFQNFNTTKTTHHEIINVLPENSKCLPLEVHQFLGHHHQTKCTSIDSVVLVLDVLVSPA</sequence>
<accession>A0A8D8U0E1</accession>
<evidence type="ECO:0000313" key="1">
    <source>
        <dbReference type="EMBL" id="CAG6695482.1"/>
    </source>
</evidence>
<proteinExistence type="predicted"/>